<proteinExistence type="predicted"/>
<dbReference type="Proteomes" id="UP000193648">
    <property type="component" value="Unassembled WGS sequence"/>
</dbReference>
<evidence type="ECO:0000259" key="5">
    <source>
        <dbReference type="PROSITE" id="PS50090"/>
    </source>
</evidence>
<dbReference type="GeneID" id="33562150"/>
<dbReference type="SMART" id="SM00717">
    <property type="entry name" value="SANT"/>
    <property type="match status" value="2"/>
</dbReference>
<evidence type="ECO:0000256" key="4">
    <source>
        <dbReference type="ARBA" id="ARBA00023242"/>
    </source>
</evidence>
<dbReference type="InterPro" id="IPR009057">
    <property type="entry name" value="Homeodomain-like_sf"/>
</dbReference>
<dbReference type="PANTHER" id="PTHR46621:SF1">
    <property type="entry name" value="SNRNA-ACTIVATING PROTEIN COMPLEX SUBUNIT 4"/>
    <property type="match status" value="1"/>
</dbReference>
<dbReference type="OrthoDB" id="2143914at2759"/>
<organism evidence="8 9">
    <name type="scientific">Lobosporangium transversale</name>
    <dbReference type="NCBI Taxonomy" id="64571"/>
    <lineage>
        <taxon>Eukaryota</taxon>
        <taxon>Fungi</taxon>
        <taxon>Fungi incertae sedis</taxon>
        <taxon>Mucoromycota</taxon>
        <taxon>Mortierellomycotina</taxon>
        <taxon>Mortierellomycetes</taxon>
        <taxon>Mortierellales</taxon>
        <taxon>Mortierellaceae</taxon>
        <taxon>Lobosporangium</taxon>
    </lineage>
</organism>
<keyword evidence="3" id="KW-0804">Transcription</keyword>
<comment type="caution">
    <text evidence="8">The sequence shown here is derived from an EMBL/GenBank/DDBJ whole genome shotgun (WGS) entry which is preliminary data.</text>
</comment>
<feature type="domain" description="Myb-like" evidence="5">
    <location>
        <begin position="54"/>
        <end position="92"/>
    </location>
</feature>
<feature type="domain" description="HTH myb-type" evidence="7">
    <location>
        <begin position="58"/>
        <end position="92"/>
    </location>
</feature>
<dbReference type="STRING" id="64571.A0A1Y2GGZ8"/>
<dbReference type="InParanoid" id="A0A1Y2GGZ8"/>
<feature type="domain" description="HTH myb-type" evidence="7">
    <location>
        <begin position="2"/>
        <end position="57"/>
    </location>
</feature>
<gene>
    <name evidence="8" type="ORF">BCR41DRAFT_288296</name>
</gene>
<dbReference type="RefSeq" id="XP_021879377.1">
    <property type="nucleotide sequence ID" value="XM_022020306.1"/>
</dbReference>
<evidence type="ECO:0000313" key="8">
    <source>
        <dbReference type="EMBL" id="ORZ10656.1"/>
    </source>
</evidence>
<keyword evidence="1" id="KW-0805">Transcription regulation</keyword>
<protein>
    <submittedName>
        <fullName evidence="8">Homeodomain-like protein</fullName>
    </submittedName>
</protein>
<dbReference type="PANTHER" id="PTHR46621">
    <property type="entry name" value="SNRNA-ACTIVATING PROTEIN COMPLEX SUBUNIT 4"/>
    <property type="match status" value="1"/>
</dbReference>
<dbReference type="PROSITE" id="PS50090">
    <property type="entry name" value="MYB_LIKE"/>
    <property type="match status" value="2"/>
</dbReference>
<dbReference type="EMBL" id="MCFF01000030">
    <property type="protein sequence ID" value="ORZ10656.1"/>
    <property type="molecule type" value="Genomic_DNA"/>
</dbReference>
<evidence type="ECO:0000256" key="1">
    <source>
        <dbReference type="ARBA" id="ARBA00023015"/>
    </source>
</evidence>
<reference evidence="8 9" key="1">
    <citation type="submission" date="2016-07" db="EMBL/GenBank/DDBJ databases">
        <title>Pervasive Adenine N6-methylation of Active Genes in Fungi.</title>
        <authorList>
            <consortium name="DOE Joint Genome Institute"/>
            <person name="Mondo S.J."/>
            <person name="Dannebaum R.O."/>
            <person name="Kuo R.C."/>
            <person name="Labutti K."/>
            <person name="Haridas S."/>
            <person name="Kuo A."/>
            <person name="Salamov A."/>
            <person name="Ahrendt S.R."/>
            <person name="Lipzen A."/>
            <person name="Sullivan W."/>
            <person name="Andreopoulos W.B."/>
            <person name="Clum A."/>
            <person name="Lindquist E."/>
            <person name="Daum C."/>
            <person name="Ramamoorthy G.K."/>
            <person name="Gryganskyi A."/>
            <person name="Culley D."/>
            <person name="Magnuson J.K."/>
            <person name="James T.Y."/>
            <person name="O'Malley M.A."/>
            <person name="Stajich J.E."/>
            <person name="Spatafora J.W."/>
            <person name="Visel A."/>
            <person name="Grigoriev I.V."/>
        </authorList>
    </citation>
    <scope>NUCLEOTIDE SEQUENCE [LARGE SCALE GENOMIC DNA]</scope>
    <source>
        <strain evidence="8 9">NRRL 3116</strain>
    </source>
</reference>
<evidence type="ECO:0000256" key="2">
    <source>
        <dbReference type="ARBA" id="ARBA00023125"/>
    </source>
</evidence>
<dbReference type="AlphaFoldDB" id="A0A1Y2GGZ8"/>
<sequence length="92" mass="10803">SEDKLKKGTWTSQEEEILLEAVRDLSSENWHAVAMKVPGRNAKQCMQKWQTDLDPRINRQPWTAEEDEKLVEAYHTFGNSWQQIAKMVETRT</sequence>
<name>A0A1Y2GGZ8_9FUNG</name>
<dbReference type="SUPFAM" id="SSF46689">
    <property type="entry name" value="Homeodomain-like"/>
    <property type="match status" value="1"/>
</dbReference>
<dbReference type="GO" id="GO:0001006">
    <property type="term" value="F:RNA polymerase III type 3 promoter sequence-specific DNA binding"/>
    <property type="evidence" value="ECO:0007669"/>
    <property type="project" value="TreeGrafter"/>
</dbReference>
<dbReference type="InterPro" id="IPR051575">
    <property type="entry name" value="Myb-like_DNA-bd"/>
</dbReference>
<dbReference type="Pfam" id="PF13921">
    <property type="entry name" value="Myb_DNA-bind_6"/>
    <property type="match status" value="1"/>
</dbReference>
<keyword evidence="9" id="KW-1185">Reference proteome</keyword>
<dbReference type="GO" id="GO:0000978">
    <property type="term" value="F:RNA polymerase II cis-regulatory region sequence-specific DNA binding"/>
    <property type="evidence" value="ECO:0007669"/>
    <property type="project" value="TreeGrafter"/>
</dbReference>
<feature type="non-terminal residue" evidence="8">
    <location>
        <position position="1"/>
    </location>
</feature>
<dbReference type="GO" id="GO:0019185">
    <property type="term" value="C:snRNA-activating protein complex"/>
    <property type="evidence" value="ECO:0007669"/>
    <property type="project" value="TreeGrafter"/>
</dbReference>
<keyword evidence="2 8" id="KW-0238">DNA-binding</keyword>
<keyword evidence="4" id="KW-0539">Nucleus</keyword>
<evidence type="ECO:0000313" key="9">
    <source>
        <dbReference type="Proteomes" id="UP000193648"/>
    </source>
</evidence>
<dbReference type="Gene3D" id="1.10.10.60">
    <property type="entry name" value="Homeodomain-like"/>
    <property type="match status" value="2"/>
</dbReference>
<feature type="domain" description="Myb-like" evidence="5">
    <location>
        <begin position="2"/>
        <end position="53"/>
    </location>
</feature>
<feature type="non-terminal residue" evidence="8">
    <location>
        <position position="92"/>
    </location>
</feature>
<evidence type="ECO:0000259" key="7">
    <source>
        <dbReference type="PROSITE" id="PS51294"/>
    </source>
</evidence>
<evidence type="ECO:0000256" key="3">
    <source>
        <dbReference type="ARBA" id="ARBA00023163"/>
    </source>
</evidence>
<dbReference type="InterPro" id="IPR001005">
    <property type="entry name" value="SANT/Myb"/>
</dbReference>
<feature type="domain" description="SANT" evidence="6">
    <location>
        <begin position="62"/>
        <end position="92"/>
    </location>
</feature>
<evidence type="ECO:0000259" key="6">
    <source>
        <dbReference type="PROSITE" id="PS51293"/>
    </source>
</evidence>
<keyword evidence="8" id="KW-0371">Homeobox</keyword>
<dbReference type="InterPro" id="IPR017884">
    <property type="entry name" value="SANT_dom"/>
</dbReference>
<accession>A0A1Y2GGZ8</accession>
<dbReference type="GO" id="GO:0042796">
    <property type="term" value="P:snRNA transcription by RNA polymerase III"/>
    <property type="evidence" value="ECO:0007669"/>
    <property type="project" value="TreeGrafter"/>
</dbReference>
<dbReference type="InterPro" id="IPR017930">
    <property type="entry name" value="Myb_dom"/>
</dbReference>
<dbReference type="PROSITE" id="PS51294">
    <property type="entry name" value="HTH_MYB"/>
    <property type="match status" value="2"/>
</dbReference>
<dbReference type="GO" id="GO:0042795">
    <property type="term" value="P:snRNA transcription by RNA polymerase II"/>
    <property type="evidence" value="ECO:0007669"/>
    <property type="project" value="TreeGrafter"/>
</dbReference>
<dbReference type="PROSITE" id="PS51293">
    <property type="entry name" value="SANT"/>
    <property type="match status" value="1"/>
</dbReference>
<dbReference type="CDD" id="cd00167">
    <property type="entry name" value="SANT"/>
    <property type="match status" value="2"/>
</dbReference>